<protein>
    <recommendedName>
        <fullName evidence="3">histidine kinase</fullName>
        <ecNumber evidence="3">2.7.13.3</ecNumber>
    </recommendedName>
</protein>
<evidence type="ECO:0000256" key="10">
    <source>
        <dbReference type="ARBA" id="ARBA00023012"/>
    </source>
</evidence>
<dbReference type="GO" id="GO:0004721">
    <property type="term" value="F:phosphoprotein phosphatase activity"/>
    <property type="evidence" value="ECO:0007669"/>
    <property type="project" value="TreeGrafter"/>
</dbReference>
<feature type="domain" description="HAMP" evidence="15">
    <location>
        <begin position="182"/>
        <end position="234"/>
    </location>
</feature>
<dbReference type="EC" id="2.7.13.3" evidence="3"/>
<evidence type="ECO:0000256" key="2">
    <source>
        <dbReference type="ARBA" id="ARBA00004236"/>
    </source>
</evidence>
<dbReference type="Gene3D" id="3.30.565.10">
    <property type="entry name" value="Histidine kinase-like ATPase, C-terminal domain"/>
    <property type="match status" value="1"/>
</dbReference>
<feature type="transmembrane region" description="Helical" evidence="12">
    <location>
        <begin position="6"/>
        <end position="28"/>
    </location>
</feature>
<dbReference type="InterPro" id="IPR036890">
    <property type="entry name" value="HATPase_C_sf"/>
</dbReference>
<dbReference type="NCBIfam" id="NF046044">
    <property type="entry name" value="PnpS"/>
    <property type="match status" value="1"/>
</dbReference>
<dbReference type="SMART" id="SM00091">
    <property type="entry name" value="PAS"/>
    <property type="match status" value="1"/>
</dbReference>
<dbReference type="AlphaFoldDB" id="A0A419TA03"/>
<dbReference type="SMART" id="SM00388">
    <property type="entry name" value="HisKA"/>
    <property type="match status" value="1"/>
</dbReference>
<dbReference type="PRINTS" id="PR00344">
    <property type="entry name" value="BCTRLSENSOR"/>
</dbReference>
<dbReference type="SUPFAM" id="SSF47384">
    <property type="entry name" value="Homodimeric domain of signal transducing histidine kinase"/>
    <property type="match status" value="1"/>
</dbReference>
<proteinExistence type="predicted"/>
<dbReference type="GO" id="GO:0005886">
    <property type="term" value="C:plasma membrane"/>
    <property type="evidence" value="ECO:0007669"/>
    <property type="project" value="UniProtKB-SubCell"/>
</dbReference>
<keyword evidence="7" id="KW-0547">Nucleotide-binding</keyword>
<dbReference type="SUPFAM" id="SSF158472">
    <property type="entry name" value="HAMP domain-like"/>
    <property type="match status" value="1"/>
</dbReference>
<dbReference type="PROSITE" id="PS50112">
    <property type="entry name" value="PAS"/>
    <property type="match status" value="1"/>
</dbReference>
<dbReference type="InterPro" id="IPR036097">
    <property type="entry name" value="HisK_dim/P_sf"/>
</dbReference>
<dbReference type="PANTHER" id="PTHR45453:SF1">
    <property type="entry name" value="PHOSPHATE REGULON SENSOR PROTEIN PHOR"/>
    <property type="match status" value="1"/>
</dbReference>
<keyword evidence="8 16" id="KW-0418">Kinase</keyword>
<evidence type="ECO:0000256" key="8">
    <source>
        <dbReference type="ARBA" id="ARBA00022777"/>
    </source>
</evidence>
<evidence type="ECO:0000313" key="17">
    <source>
        <dbReference type="Proteomes" id="UP000284177"/>
    </source>
</evidence>
<dbReference type="Pfam" id="PF02518">
    <property type="entry name" value="HATPase_c"/>
    <property type="match status" value="1"/>
</dbReference>
<dbReference type="InterPro" id="IPR003661">
    <property type="entry name" value="HisK_dim/P_dom"/>
</dbReference>
<feature type="transmembrane region" description="Helical" evidence="12">
    <location>
        <begin position="161"/>
        <end position="181"/>
    </location>
</feature>
<dbReference type="GO" id="GO:0006355">
    <property type="term" value="P:regulation of DNA-templated transcription"/>
    <property type="evidence" value="ECO:0007669"/>
    <property type="project" value="InterPro"/>
</dbReference>
<dbReference type="GO" id="GO:0005524">
    <property type="term" value="F:ATP binding"/>
    <property type="evidence" value="ECO:0007669"/>
    <property type="project" value="UniProtKB-KW"/>
</dbReference>
<dbReference type="OrthoDB" id="9813151at2"/>
<dbReference type="CDD" id="cd00075">
    <property type="entry name" value="HATPase"/>
    <property type="match status" value="1"/>
</dbReference>
<comment type="catalytic activity">
    <reaction evidence="1">
        <text>ATP + protein L-histidine = ADP + protein N-phospho-L-histidine.</text>
        <dbReference type="EC" id="2.7.13.3"/>
    </reaction>
</comment>
<dbReference type="SUPFAM" id="SSF55874">
    <property type="entry name" value="ATPase domain of HSP90 chaperone/DNA topoisomerase II/histidine kinase"/>
    <property type="match status" value="1"/>
</dbReference>
<evidence type="ECO:0000256" key="6">
    <source>
        <dbReference type="ARBA" id="ARBA00022679"/>
    </source>
</evidence>
<dbReference type="CDD" id="cd00082">
    <property type="entry name" value="HisKA"/>
    <property type="match status" value="1"/>
</dbReference>
<dbReference type="Pfam" id="PF00512">
    <property type="entry name" value="HisKA"/>
    <property type="match status" value="1"/>
</dbReference>
<dbReference type="EMBL" id="MCIB01000001">
    <property type="protein sequence ID" value="RKD34314.1"/>
    <property type="molecule type" value="Genomic_DNA"/>
</dbReference>
<evidence type="ECO:0000259" key="15">
    <source>
        <dbReference type="PROSITE" id="PS50885"/>
    </source>
</evidence>
<dbReference type="SUPFAM" id="SSF55785">
    <property type="entry name" value="PYP-like sensor domain (PAS domain)"/>
    <property type="match status" value="1"/>
</dbReference>
<evidence type="ECO:0000256" key="11">
    <source>
        <dbReference type="ARBA" id="ARBA00023136"/>
    </source>
</evidence>
<dbReference type="InterPro" id="IPR004358">
    <property type="entry name" value="Sig_transdc_His_kin-like_C"/>
</dbReference>
<dbReference type="FunFam" id="1.10.287.130:FF:000008">
    <property type="entry name" value="Two-component sensor histidine kinase"/>
    <property type="match status" value="1"/>
</dbReference>
<dbReference type="InterPro" id="IPR003594">
    <property type="entry name" value="HATPase_dom"/>
</dbReference>
<keyword evidence="11 12" id="KW-0472">Membrane</keyword>
<dbReference type="Pfam" id="PF00672">
    <property type="entry name" value="HAMP"/>
    <property type="match status" value="1"/>
</dbReference>
<keyword evidence="9" id="KW-0067">ATP-binding</keyword>
<keyword evidence="17" id="KW-1185">Reference proteome</keyword>
<keyword evidence="12" id="KW-0812">Transmembrane</keyword>
<evidence type="ECO:0000256" key="9">
    <source>
        <dbReference type="ARBA" id="ARBA00022840"/>
    </source>
</evidence>
<keyword evidence="12" id="KW-1133">Transmembrane helix</keyword>
<dbReference type="RefSeq" id="WP_120166075.1">
    <property type="nucleotide sequence ID" value="NZ_MCIB01000001.1"/>
</dbReference>
<evidence type="ECO:0000256" key="5">
    <source>
        <dbReference type="ARBA" id="ARBA00022553"/>
    </source>
</evidence>
<dbReference type="FunFam" id="3.30.565.10:FF:000023">
    <property type="entry name" value="PAS domain-containing sensor histidine kinase"/>
    <property type="match status" value="1"/>
</dbReference>
<dbReference type="CDD" id="cd00130">
    <property type="entry name" value="PAS"/>
    <property type="match status" value="1"/>
</dbReference>
<feature type="domain" description="PAS" evidence="14">
    <location>
        <begin position="239"/>
        <end position="287"/>
    </location>
</feature>
<keyword evidence="10" id="KW-0902">Two-component regulatory system</keyword>
<organism evidence="16 17">
    <name type="scientific">Thermohalobacter berrensis</name>
    <dbReference type="NCBI Taxonomy" id="99594"/>
    <lineage>
        <taxon>Bacteria</taxon>
        <taxon>Bacillati</taxon>
        <taxon>Bacillota</taxon>
        <taxon>Tissierellia</taxon>
        <taxon>Tissierellales</taxon>
        <taxon>Thermohalobacteraceae</taxon>
        <taxon>Thermohalobacter</taxon>
    </lineage>
</organism>
<dbReference type="GO" id="GO:0016036">
    <property type="term" value="P:cellular response to phosphate starvation"/>
    <property type="evidence" value="ECO:0007669"/>
    <property type="project" value="TreeGrafter"/>
</dbReference>
<dbReference type="Gene3D" id="3.30.450.20">
    <property type="entry name" value="PAS domain"/>
    <property type="match status" value="1"/>
</dbReference>
<evidence type="ECO:0000256" key="7">
    <source>
        <dbReference type="ARBA" id="ARBA00022741"/>
    </source>
</evidence>
<sequence length="586" mass="66882">MKRKIFITFITLVLIGIITTGVLALNLYRMNHLYSIEERLITNSKLIREFLYSLDEVNYDEISELYSDNVNARITFIDRTGKVIGDSKADIRFLENHKDRPEIKKALKGYTGISQRFSESLGYDMLYVAIPFNKKGSDLAVIRLSVPLVNIINFNRALLKYMAISVGAGLLVALILGIRYVNNVTKPIQQLTVATKKISQGDYGERVYFKTEDELGILAENFNTMSEKLRNTINELQDSNTKMRAILSSMINGVIALDNYKRIVFLNKAAEEMFGLDTEKVKGKHLLEVVRNNVLDELIQKLLAENKRSKQEIEVHEPRYRILNIHSNPITLKDNPNRKIGVLIIIEDVTEIRKLERLRKDFVANVSHELKTPLTSIKGFIETLKEGAVENKKVRNKFLDIIDIETGRLTALIEDLLMLSEIENKHQMAEMEEIDVNKSVGEVIQILNEIAKSKDIELINNVEENIPKLYGKRTWFKQMLINLIDNGIKYTPAGGKVEVIGYRTNDFVIIKVRDTGIGIEKKHLSRLFERFYRVDKARSRQVGGTGLGLAIVKHIVLSFKGKIDVTSEVNKGTEFKITLPVKKTDK</sequence>
<feature type="domain" description="Histidine kinase" evidence="13">
    <location>
        <begin position="365"/>
        <end position="583"/>
    </location>
</feature>
<keyword evidence="4" id="KW-1003">Cell membrane</keyword>
<dbReference type="PROSITE" id="PS50109">
    <property type="entry name" value="HIS_KIN"/>
    <property type="match status" value="1"/>
</dbReference>
<evidence type="ECO:0000256" key="1">
    <source>
        <dbReference type="ARBA" id="ARBA00000085"/>
    </source>
</evidence>
<dbReference type="Gene3D" id="6.10.340.10">
    <property type="match status" value="1"/>
</dbReference>
<dbReference type="Proteomes" id="UP000284177">
    <property type="component" value="Unassembled WGS sequence"/>
</dbReference>
<comment type="caution">
    <text evidence="16">The sequence shown here is derived from an EMBL/GenBank/DDBJ whole genome shotgun (WGS) entry which is preliminary data.</text>
</comment>
<dbReference type="NCBIfam" id="TIGR00229">
    <property type="entry name" value="sensory_box"/>
    <property type="match status" value="1"/>
</dbReference>
<dbReference type="PROSITE" id="PS50885">
    <property type="entry name" value="HAMP"/>
    <property type="match status" value="1"/>
</dbReference>
<dbReference type="InterPro" id="IPR013767">
    <property type="entry name" value="PAS_fold"/>
</dbReference>
<evidence type="ECO:0000259" key="14">
    <source>
        <dbReference type="PROSITE" id="PS50112"/>
    </source>
</evidence>
<gene>
    <name evidence="16" type="ORF">BET03_00330</name>
</gene>
<dbReference type="InterPro" id="IPR050351">
    <property type="entry name" value="BphY/WalK/GraS-like"/>
</dbReference>
<evidence type="ECO:0000256" key="3">
    <source>
        <dbReference type="ARBA" id="ARBA00012438"/>
    </source>
</evidence>
<dbReference type="GO" id="GO:0000155">
    <property type="term" value="F:phosphorelay sensor kinase activity"/>
    <property type="evidence" value="ECO:0007669"/>
    <property type="project" value="InterPro"/>
</dbReference>
<comment type="subcellular location">
    <subcellularLocation>
        <location evidence="2">Cell membrane</location>
    </subcellularLocation>
</comment>
<dbReference type="SMART" id="SM00387">
    <property type="entry name" value="HATPase_c"/>
    <property type="match status" value="1"/>
</dbReference>
<accession>A0A419TA03</accession>
<dbReference type="CDD" id="cd06225">
    <property type="entry name" value="HAMP"/>
    <property type="match status" value="1"/>
</dbReference>
<dbReference type="InterPro" id="IPR003660">
    <property type="entry name" value="HAMP_dom"/>
</dbReference>
<dbReference type="Pfam" id="PF00989">
    <property type="entry name" value="PAS"/>
    <property type="match status" value="1"/>
</dbReference>
<dbReference type="InterPro" id="IPR000014">
    <property type="entry name" value="PAS"/>
</dbReference>
<reference evidence="16 17" key="1">
    <citation type="submission" date="2016-08" db="EMBL/GenBank/DDBJ databases">
        <title>Novel Firmicutes and Novel Genomes.</title>
        <authorList>
            <person name="Poppleton D.I."/>
            <person name="Gribaldo S."/>
        </authorList>
    </citation>
    <scope>NUCLEOTIDE SEQUENCE [LARGE SCALE GENOMIC DNA]</scope>
    <source>
        <strain evidence="16 17">CTT3</strain>
    </source>
</reference>
<dbReference type="Gene3D" id="1.10.287.130">
    <property type="match status" value="1"/>
</dbReference>
<name>A0A419TA03_9FIRM</name>
<evidence type="ECO:0000256" key="4">
    <source>
        <dbReference type="ARBA" id="ARBA00022475"/>
    </source>
</evidence>
<keyword evidence="6" id="KW-0808">Transferase</keyword>
<dbReference type="SMART" id="SM00304">
    <property type="entry name" value="HAMP"/>
    <property type="match status" value="1"/>
</dbReference>
<dbReference type="InterPro" id="IPR005467">
    <property type="entry name" value="His_kinase_dom"/>
</dbReference>
<evidence type="ECO:0000259" key="13">
    <source>
        <dbReference type="PROSITE" id="PS50109"/>
    </source>
</evidence>
<evidence type="ECO:0000313" key="16">
    <source>
        <dbReference type="EMBL" id="RKD34314.1"/>
    </source>
</evidence>
<dbReference type="InterPro" id="IPR035965">
    <property type="entry name" value="PAS-like_dom_sf"/>
</dbReference>
<dbReference type="PANTHER" id="PTHR45453">
    <property type="entry name" value="PHOSPHATE REGULON SENSOR PROTEIN PHOR"/>
    <property type="match status" value="1"/>
</dbReference>
<keyword evidence="5" id="KW-0597">Phosphoprotein</keyword>
<evidence type="ECO:0000256" key="12">
    <source>
        <dbReference type="SAM" id="Phobius"/>
    </source>
</evidence>